<dbReference type="InterPro" id="IPR011761">
    <property type="entry name" value="ATP-grasp"/>
</dbReference>
<evidence type="ECO:0000256" key="12">
    <source>
        <dbReference type="ARBA" id="ARBA00022842"/>
    </source>
</evidence>
<evidence type="ECO:0000256" key="17">
    <source>
        <dbReference type="ARBA" id="ARBA00047614"/>
    </source>
</evidence>
<comment type="cofactor">
    <cofactor evidence="25">
        <name>Mg(2+)</name>
        <dbReference type="ChEBI" id="CHEBI:18420"/>
    </cofactor>
    <cofactor evidence="25">
        <name>Mn(2+)</name>
        <dbReference type="ChEBI" id="CHEBI:29035"/>
    </cofactor>
    <text evidence="25">Binds 2 magnesium or manganese ions per subunit.</text>
</comment>
<comment type="catalytic activity">
    <reaction evidence="17 22">
        <text>2 D-alanine + ATP = D-alanyl-D-alanine + ADP + phosphate + H(+)</text>
        <dbReference type="Rhea" id="RHEA:11224"/>
        <dbReference type="ChEBI" id="CHEBI:15378"/>
        <dbReference type="ChEBI" id="CHEBI:30616"/>
        <dbReference type="ChEBI" id="CHEBI:43474"/>
        <dbReference type="ChEBI" id="CHEBI:57416"/>
        <dbReference type="ChEBI" id="CHEBI:57822"/>
        <dbReference type="ChEBI" id="CHEBI:456216"/>
        <dbReference type="EC" id="6.3.2.4"/>
    </reaction>
</comment>
<dbReference type="PANTHER" id="PTHR23132">
    <property type="entry name" value="D-ALANINE--D-ALANINE LIGASE"/>
    <property type="match status" value="1"/>
</dbReference>
<dbReference type="Proteomes" id="UP000295711">
    <property type="component" value="Unassembled WGS sequence"/>
</dbReference>
<evidence type="ECO:0000256" key="7">
    <source>
        <dbReference type="ARBA" id="ARBA00022490"/>
    </source>
</evidence>
<evidence type="ECO:0000256" key="2">
    <source>
        <dbReference type="ARBA" id="ARBA00003921"/>
    </source>
</evidence>
<feature type="binding site" evidence="25">
    <location>
        <position position="315"/>
    </location>
    <ligand>
        <name>Mg(2+)</name>
        <dbReference type="ChEBI" id="CHEBI:18420"/>
        <label>2</label>
    </ligand>
</feature>
<feature type="active site" evidence="23">
    <location>
        <position position="17"/>
    </location>
</feature>
<evidence type="ECO:0000256" key="16">
    <source>
        <dbReference type="ARBA" id="ARBA00023316"/>
    </source>
</evidence>
<dbReference type="Gene3D" id="3.30.1490.20">
    <property type="entry name" value="ATP-grasp fold, A domain"/>
    <property type="match status" value="1"/>
</dbReference>
<dbReference type="PROSITE" id="PS00843">
    <property type="entry name" value="DALA_DALA_LIGASE_1"/>
    <property type="match status" value="1"/>
</dbReference>
<dbReference type="GO" id="GO:0005524">
    <property type="term" value="F:ATP binding"/>
    <property type="evidence" value="ECO:0007669"/>
    <property type="project" value="UniProtKB-UniRule"/>
</dbReference>
<evidence type="ECO:0000256" key="10">
    <source>
        <dbReference type="ARBA" id="ARBA00022741"/>
    </source>
</evidence>
<evidence type="ECO:0000256" key="4">
    <source>
        <dbReference type="ARBA" id="ARBA00004752"/>
    </source>
</evidence>
<feature type="binding site" evidence="25">
    <location>
        <position position="299"/>
    </location>
    <ligand>
        <name>Mg(2+)</name>
        <dbReference type="ChEBI" id="CHEBI:18420"/>
        <label>1</label>
    </ligand>
</feature>
<accession>A0A4R2LKE9</accession>
<dbReference type="FunFam" id="3.30.1490.20:FF:000007">
    <property type="entry name" value="D-alanine--D-alanine ligase"/>
    <property type="match status" value="1"/>
</dbReference>
<dbReference type="InterPro" id="IPR005905">
    <property type="entry name" value="D_ala_D_ala"/>
</dbReference>
<evidence type="ECO:0000256" key="11">
    <source>
        <dbReference type="ARBA" id="ARBA00022840"/>
    </source>
</evidence>
<dbReference type="AlphaFoldDB" id="A0A4R2LKE9"/>
<dbReference type="GO" id="GO:0071555">
    <property type="term" value="P:cell wall organization"/>
    <property type="evidence" value="ECO:0007669"/>
    <property type="project" value="UniProtKB-KW"/>
</dbReference>
<feature type="binding site" evidence="25">
    <location>
        <position position="313"/>
    </location>
    <ligand>
        <name>Mg(2+)</name>
        <dbReference type="ChEBI" id="CHEBI:18420"/>
        <label>2</label>
    </ligand>
</feature>
<feature type="binding site" evidence="24">
    <location>
        <begin position="219"/>
        <end position="226"/>
    </location>
    <ligand>
        <name>ATP</name>
        <dbReference type="ChEBI" id="CHEBI:30616"/>
    </ligand>
</feature>
<evidence type="ECO:0000256" key="6">
    <source>
        <dbReference type="ARBA" id="ARBA00012216"/>
    </source>
</evidence>
<comment type="subcellular location">
    <subcellularLocation>
        <location evidence="3 22">Cytoplasm</location>
    </subcellularLocation>
</comment>
<evidence type="ECO:0000313" key="28">
    <source>
        <dbReference type="EMBL" id="TCO86035.1"/>
    </source>
</evidence>
<keyword evidence="9 25" id="KW-0479">Metal-binding</keyword>
<dbReference type="EC" id="6.3.2.4" evidence="6 22"/>
<dbReference type="InterPro" id="IPR011095">
    <property type="entry name" value="Dala_Dala_lig_C"/>
</dbReference>
<evidence type="ECO:0000259" key="27">
    <source>
        <dbReference type="PROSITE" id="PS50975"/>
    </source>
</evidence>
<evidence type="ECO:0000256" key="25">
    <source>
        <dbReference type="PIRSR" id="PIRSR039102-3"/>
    </source>
</evidence>
<dbReference type="Pfam" id="PF01820">
    <property type="entry name" value="Dala_Dala_lig_N"/>
    <property type="match status" value="1"/>
</dbReference>
<keyword evidence="8 22" id="KW-0436">Ligase</keyword>
<evidence type="ECO:0000256" key="23">
    <source>
        <dbReference type="PIRSR" id="PIRSR039102-1"/>
    </source>
</evidence>
<feature type="active site" evidence="23">
    <location>
        <position position="189"/>
    </location>
</feature>
<dbReference type="SUPFAM" id="SSF56059">
    <property type="entry name" value="Glutathione synthetase ATP-binding domain-like"/>
    <property type="match status" value="1"/>
</dbReference>
<sequence length="354" mass="39438">MNNKLTVAVVFGGQSSEHDVSCMSGLTIMKALDREKYDVVLIGITKDGRWLLADSMEDVESGVWRNSKIQAVLSPDEQDHGLILSEDGRSWKQRVDVIFPVLHGMYGEDGTIQGLFELAKIPYVGCGVLASSVSMDKWYTKIVVDDLNIRQAKYVPINHIEMRNIEECVAKVEAALSYPVFVKPSKAGSSVGVNKASDREELKAALKEAVKHDIHILVEETIVGREIECAVLGGYAPEASDVGEVLSAEDFYTFDAKYNNQESKTDLHPVFPEGKMEEVRADAVQIFKALDGFGCARVDFFMEKDTNEVVFNEINTMPGFTSISMYPMLWNEKGLDNGALVDKMIQLAFERYVR</sequence>
<feature type="binding site" evidence="24">
    <location>
        <begin position="189"/>
        <end position="190"/>
    </location>
    <ligand>
        <name>ATP</name>
        <dbReference type="ChEBI" id="CHEBI:30616"/>
    </ligand>
</feature>
<keyword evidence="29" id="KW-1185">Reference proteome</keyword>
<dbReference type="NCBIfam" id="TIGR01205">
    <property type="entry name" value="D_ala_D_alaTIGR"/>
    <property type="match status" value="1"/>
</dbReference>
<dbReference type="UniPathway" id="UPA00219"/>
<evidence type="ECO:0000256" key="24">
    <source>
        <dbReference type="PIRSR" id="PIRSR039102-2"/>
    </source>
</evidence>
<proteinExistence type="inferred from homology"/>
<evidence type="ECO:0000256" key="13">
    <source>
        <dbReference type="ARBA" id="ARBA00022960"/>
    </source>
</evidence>
<evidence type="ECO:0000256" key="8">
    <source>
        <dbReference type="ARBA" id="ARBA00022598"/>
    </source>
</evidence>
<dbReference type="GO" id="GO:0009252">
    <property type="term" value="P:peptidoglycan biosynthetic process"/>
    <property type="evidence" value="ECO:0007669"/>
    <property type="project" value="UniProtKB-UniRule"/>
</dbReference>
<dbReference type="InterPro" id="IPR000291">
    <property type="entry name" value="D-Ala_lig_Van_CS"/>
</dbReference>
<dbReference type="SUPFAM" id="SSF52440">
    <property type="entry name" value="PreATP-grasp domain"/>
    <property type="match status" value="1"/>
</dbReference>
<comment type="pathway">
    <text evidence="18">Glycan biosynthesis.</text>
</comment>
<organism evidence="28 29">
    <name type="scientific">Frisingicoccus caecimuris</name>
    <dbReference type="NCBI Taxonomy" id="1796636"/>
    <lineage>
        <taxon>Bacteria</taxon>
        <taxon>Bacillati</taxon>
        <taxon>Bacillota</taxon>
        <taxon>Clostridia</taxon>
        <taxon>Lachnospirales</taxon>
        <taxon>Lachnospiraceae</taxon>
        <taxon>Frisingicoccus</taxon>
    </lineage>
</organism>
<dbReference type="GO" id="GO:0046872">
    <property type="term" value="F:metal ion binding"/>
    <property type="evidence" value="ECO:0007669"/>
    <property type="project" value="UniProtKB-KW"/>
</dbReference>
<keyword evidence="14 22" id="KW-0573">Peptidoglycan synthesis</keyword>
<dbReference type="InterPro" id="IPR011127">
    <property type="entry name" value="Dala_Dala_lig_N"/>
</dbReference>
<evidence type="ECO:0000256" key="21">
    <source>
        <dbReference type="ARBA" id="ARBA00077154"/>
    </source>
</evidence>
<comment type="function">
    <text evidence="2 22">Cell wall formation.</text>
</comment>
<keyword evidence="13 22" id="KW-0133">Cell shape</keyword>
<evidence type="ECO:0000256" key="19">
    <source>
        <dbReference type="ARBA" id="ARBA00068427"/>
    </source>
</evidence>
<evidence type="ECO:0000256" key="18">
    <source>
        <dbReference type="ARBA" id="ARBA00060592"/>
    </source>
</evidence>
<dbReference type="GO" id="GO:0008360">
    <property type="term" value="P:regulation of cell shape"/>
    <property type="evidence" value="ECO:0007669"/>
    <property type="project" value="UniProtKB-KW"/>
</dbReference>
<evidence type="ECO:0000256" key="5">
    <source>
        <dbReference type="ARBA" id="ARBA00010871"/>
    </source>
</evidence>
<evidence type="ECO:0000256" key="26">
    <source>
        <dbReference type="PROSITE-ProRule" id="PRU00409"/>
    </source>
</evidence>
<evidence type="ECO:0000256" key="20">
    <source>
        <dbReference type="ARBA" id="ARBA00076288"/>
    </source>
</evidence>
<keyword evidence="7 22" id="KW-0963">Cytoplasm</keyword>
<dbReference type="PROSITE" id="PS00844">
    <property type="entry name" value="DALA_DALA_LIGASE_2"/>
    <property type="match status" value="1"/>
</dbReference>
<dbReference type="GO" id="GO:0008716">
    <property type="term" value="F:D-alanine-D-alanine ligase activity"/>
    <property type="evidence" value="ECO:0007669"/>
    <property type="project" value="UniProtKB-UniRule"/>
</dbReference>
<keyword evidence="12 25" id="KW-0460">Magnesium</keyword>
<gene>
    <name evidence="22" type="primary">ddl</name>
    <name evidence="28" type="ORF">EV212_102353</name>
</gene>
<dbReference type="GO" id="GO:0005829">
    <property type="term" value="C:cytosol"/>
    <property type="evidence" value="ECO:0007669"/>
    <property type="project" value="TreeGrafter"/>
</dbReference>
<evidence type="ECO:0000256" key="9">
    <source>
        <dbReference type="ARBA" id="ARBA00022723"/>
    </source>
</evidence>
<dbReference type="Gene3D" id="3.30.470.20">
    <property type="entry name" value="ATP-grasp fold, B domain"/>
    <property type="match status" value="1"/>
</dbReference>
<reference evidence="28 29" key="1">
    <citation type="submission" date="2019-03" db="EMBL/GenBank/DDBJ databases">
        <title>Genomic Encyclopedia of Type Strains, Phase IV (KMG-IV): sequencing the most valuable type-strain genomes for metagenomic binning, comparative biology and taxonomic classification.</title>
        <authorList>
            <person name="Goeker M."/>
        </authorList>
    </citation>
    <scope>NUCLEOTIDE SEQUENCE [LARGE SCALE GENOMIC DNA]</scope>
    <source>
        <strain evidence="28 29">DSM 28559</strain>
    </source>
</reference>
<keyword evidence="15 25" id="KW-0464">Manganese</keyword>
<dbReference type="Pfam" id="PF07478">
    <property type="entry name" value="Dala_Dala_lig_C"/>
    <property type="match status" value="1"/>
</dbReference>
<dbReference type="PROSITE" id="PS50975">
    <property type="entry name" value="ATP_GRASP"/>
    <property type="match status" value="1"/>
</dbReference>
<dbReference type="OrthoDB" id="9813261at2"/>
<dbReference type="PIRSF" id="PIRSF039102">
    <property type="entry name" value="Ddl/VanB"/>
    <property type="match status" value="1"/>
</dbReference>
<dbReference type="InterPro" id="IPR013815">
    <property type="entry name" value="ATP_grasp_subdomain_1"/>
</dbReference>
<comment type="caution">
    <text evidence="28">The sequence shown here is derived from an EMBL/GenBank/DDBJ whole genome shotgun (WGS) entry which is preliminary data.</text>
</comment>
<evidence type="ECO:0000256" key="15">
    <source>
        <dbReference type="ARBA" id="ARBA00023211"/>
    </source>
</evidence>
<feature type="active site" evidence="23">
    <location>
        <position position="324"/>
    </location>
</feature>
<feature type="binding site" evidence="24">
    <location>
        <begin position="181"/>
        <end position="183"/>
    </location>
    <ligand>
        <name>ATP</name>
        <dbReference type="ChEBI" id="CHEBI:30616"/>
    </ligand>
</feature>
<evidence type="ECO:0000256" key="22">
    <source>
        <dbReference type="HAMAP-Rule" id="MF_00047"/>
    </source>
</evidence>
<protein>
    <recommendedName>
        <fullName evidence="19 22">D-alanine--D-alanine ligase</fullName>
        <ecNumber evidence="6 22">6.3.2.4</ecNumber>
    </recommendedName>
    <alternativeName>
        <fullName evidence="21 22">D-Ala-D-Ala ligase</fullName>
    </alternativeName>
    <alternativeName>
        <fullName evidence="20 22">D-alanylalanine synthetase</fullName>
    </alternativeName>
</protein>
<evidence type="ECO:0000313" key="29">
    <source>
        <dbReference type="Proteomes" id="UP000295711"/>
    </source>
</evidence>
<dbReference type="InterPro" id="IPR016185">
    <property type="entry name" value="PreATP-grasp_dom_sf"/>
</dbReference>
<dbReference type="PANTHER" id="PTHR23132:SF25">
    <property type="entry name" value="D-ALANINE--D-ALANINE LIGASE A"/>
    <property type="match status" value="1"/>
</dbReference>
<comment type="cofactor">
    <cofactor evidence="1">
        <name>Mn(2+)</name>
        <dbReference type="ChEBI" id="CHEBI:29035"/>
    </cofactor>
</comment>
<keyword evidence="10 24" id="KW-0547">Nucleotide-binding</keyword>
<comment type="pathway">
    <text evidence="4 22">Cell wall biogenesis; peptidoglycan biosynthesis.</text>
</comment>
<feature type="binding site" evidence="25">
    <location>
        <position position="313"/>
    </location>
    <ligand>
        <name>Mg(2+)</name>
        <dbReference type="ChEBI" id="CHEBI:18420"/>
        <label>1</label>
    </ligand>
</feature>
<keyword evidence="16 22" id="KW-0961">Cell wall biogenesis/degradation</keyword>
<dbReference type="EMBL" id="SLXA01000002">
    <property type="protein sequence ID" value="TCO86035.1"/>
    <property type="molecule type" value="Genomic_DNA"/>
</dbReference>
<feature type="binding site" evidence="24">
    <location>
        <position position="137"/>
    </location>
    <ligand>
        <name>ATP</name>
        <dbReference type="ChEBI" id="CHEBI:30616"/>
    </ligand>
</feature>
<dbReference type="NCBIfam" id="NF002528">
    <property type="entry name" value="PRK01966.1-4"/>
    <property type="match status" value="1"/>
</dbReference>
<dbReference type="HAMAP" id="MF_00047">
    <property type="entry name" value="Dala_Dala_lig"/>
    <property type="match status" value="1"/>
</dbReference>
<evidence type="ECO:0000256" key="3">
    <source>
        <dbReference type="ARBA" id="ARBA00004496"/>
    </source>
</evidence>
<evidence type="ECO:0000256" key="14">
    <source>
        <dbReference type="ARBA" id="ARBA00022984"/>
    </source>
</evidence>
<feature type="domain" description="ATP-grasp" evidence="27">
    <location>
        <begin position="141"/>
        <end position="346"/>
    </location>
</feature>
<name>A0A4R2LKE9_9FIRM</name>
<evidence type="ECO:0000256" key="1">
    <source>
        <dbReference type="ARBA" id="ARBA00001936"/>
    </source>
</evidence>
<comment type="similarity">
    <text evidence="5 22">Belongs to the D-alanine--D-alanine ligase family.</text>
</comment>
<dbReference type="Gene3D" id="3.40.50.20">
    <property type="match status" value="1"/>
</dbReference>
<dbReference type="RefSeq" id="WP_132089212.1">
    <property type="nucleotide sequence ID" value="NZ_JANKAQ010000001.1"/>
</dbReference>
<keyword evidence="11 26" id="KW-0067">ATP-binding</keyword>
<feature type="binding site" evidence="24">
    <location>
        <begin position="312"/>
        <end position="313"/>
    </location>
    <ligand>
        <name>ATP</name>
        <dbReference type="ChEBI" id="CHEBI:30616"/>
    </ligand>
</feature>